<name>A0AAD3Y7C6_NEPGR</name>
<dbReference type="Proteomes" id="UP001279734">
    <property type="component" value="Unassembled WGS sequence"/>
</dbReference>
<keyword evidence="2" id="KW-1185">Reference proteome</keyword>
<evidence type="ECO:0000313" key="2">
    <source>
        <dbReference type="Proteomes" id="UP001279734"/>
    </source>
</evidence>
<reference evidence="1" key="1">
    <citation type="submission" date="2023-05" db="EMBL/GenBank/DDBJ databases">
        <title>Nepenthes gracilis genome sequencing.</title>
        <authorList>
            <person name="Fukushima K."/>
        </authorList>
    </citation>
    <scope>NUCLEOTIDE SEQUENCE</scope>
    <source>
        <strain evidence="1">SING2019-196</strain>
    </source>
</reference>
<protein>
    <submittedName>
        <fullName evidence="1">Uncharacterized protein</fullName>
    </submittedName>
</protein>
<proteinExistence type="predicted"/>
<dbReference type="EMBL" id="BSYO01000133">
    <property type="protein sequence ID" value="GMH32143.1"/>
    <property type="molecule type" value="Genomic_DNA"/>
</dbReference>
<sequence length="115" mass="12943">MEHSSCLDPYPTLIVCLAFGRKKLEAEVPLFTKWPEWLAFDKWLVFARRPGVLCSLLGLSGLLLMYPEFKKKSLRPGGLCSPNTEWSGQGTGLCLAEAEWLLCAFRPSITSEVFF</sequence>
<evidence type="ECO:0000313" key="1">
    <source>
        <dbReference type="EMBL" id="GMH32143.1"/>
    </source>
</evidence>
<accession>A0AAD3Y7C6</accession>
<gene>
    <name evidence="1" type="ORF">Nepgr_033987</name>
</gene>
<dbReference type="AlphaFoldDB" id="A0AAD3Y7C6"/>
<organism evidence="1 2">
    <name type="scientific">Nepenthes gracilis</name>
    <name type="common">Slender pitcher plant</name>
    <dbReference type="NCBI Taxonomy" id="150966"/>
    <lineage>
        <taxon>Eukaryota</taxon>
        <taxon>Viridiplantae</taxon>
        <taxon>Streptophyta</taxon>
        <taxon>Embryophyta</taxon>
        <taxon>Tracheophyta</taxon>
        <taxon>Spermatophyta</taxon>
        <taxon>Magnoliopsida</taxon>
        <taxon>eudicotyledons</taxon>
        <taxon>Gunneridae</taxon>
        <taxon>Pentapetalae</taxon>
        <taxon>Caryophyllales</taxon>
        <taxon>Nepenthaceae</taxon>
        <taxon>Nepenthes</taxon>
    </lineage>
</organism>
<comment type="caution">
    <text evidence="1">The sequence shown here is derived from an EMBL/GenBank/DDBJ whole genome shotgun (WGS) entry which is preliminary data.</text>
</comment>